<keyword evidence="4" id="KW-1185">Reference proteome</keyword>
<dbReference type="PANTHER" id="PTHR31325">
    <property type="entry name" value="OS01G0798800 PROTEIN-RELATED"/>
    <property type="match status" value="1"/>
</dbReference>
<feature type="domain" description="DUF4220" evidence="2">
    <location>
        <begin position="51"/>
        <end position="369"/>
    </location>
</feature>
<evidence type="ECO:0000313" key="3">
    <source>
        <dbReference type="EMBL" id="CAD6256042.1"/>
    </source>
</evidence>
<dbReference type="InterPro" id="IPR025315">
    <property type="entry name" value="DUF4220"/>
</dbReference>
<dbReference type="EMBL" id="CAJGYO010000010">
    <property type="protein sequence ID" value="CAD6256042.1"/>
    <property type="molecule type" value="Genomic_DNA"/>
</dbReference>
<sequence>MDIKISSALDWWDVWKLRLLVLASTVIQFFLFFYGAARRVPVKRWIRVCIWLAYIAGDSVAIYALASLFNRHSRAAAATVGSKLEVLWAPILLIHLAGQEQISAYSIQDNELWARHIVTLVAQVTIALYMFCVSWSGDRRLLAAAILMFIIGIYKFSTKPWALKRACLGNLSSMRRILLANLDVNHKFITKWYVGDAEPDAQIQAVVDQREKEATEEELDLSEYMHKIQEARSGVQATLHLADTFEFAADILVPYSRRLKILQFMFTYGCKNSRFAGAVRRGLDEIYSRLYTRVNVATTSIGLVVRVVTFSLAVAVIALFARTPKSQDDGVDVKVTYILFSGIALLEFLSFGNIIALKWMFWVLWPADFTMQNMVPQQSLISSAGRRRKPPTLLWLAACIGYDDYVNRHWYIEQTPASDLIHEVVLAHVNKGLGEYIHGDPSMYRRFNDLRGHGRDCIGPLIPRACELADALLQLLRLHEKETWEMVQDVWGGRCSATQPHGAAGTCTPSAMLSDGSFSAVYGFYSASWEWRP</sequence>
<dbReference type="AlphaFoldDB" id="A0A811QF34"/>
<reference evidence="3" key="1">
    <citation type="submission" date="2020-10" db="EMBL/GenBank/DDBJ databases">
        <authorList>
            <person name="Han B."/>
            <person name="Lu T."/>
            <person name="Zhao Q."/>
            <person name="Huang X."/>
            <person name="Zhao Y."/>
        </authorList>
    </citation>
    <scope>NUCLEOTIDE SEQUENCE</scope>
</reference>
<feature type="transmembrane region" description="Helical" evidence="1">
    <location>
        <begin position="17"/>
        <end position="36"/>
    </location>
</feature>
<gene>
    <name evidence="3" type="ORF">NCGR_LOCUS39567</name>
</gene>
<feature type="transmembrane region" description="Helical" evidence="1">
    <location>
        <begin position="48"/>
        <end position="69"/>
    </location>
</feature>
<evidence type="ECO:0000313" key="4">
    <source>
        <dbReference type="Proteomes" id="UP000604825"/>
    </source>
</evidence>
<feature type="transmembrane region" description="Helical" evidence="1">
    <location>
        <begin position="303"/>
        <end position="323"/>
    </location>
</feature>
<keyword evidence="1" id="KW-0472">Membrane</keyword>
<evidence type="ECO:0000256" key="1">
    <source>
        <dbReference type="SAM" id="Phobius"/>
    </source>
</evidence>
<feature type="transmembrane region" description="Helical" evidence="1">
    <location>
        <begin position="335"/>
        <end position="365"/>
    </location>
</feature>
<comment type="caution">
    <text evidence="3">The sequence shown here is derived from an EMBL/GenBank/DDBJ whole genome shotgun (WGS) entry which is preliminary data.</text>
</comment>
<organism evidence="3 4">
    <name type="scientific">Miscanthus lutarioriparius</name>
    <dbReference type="NCBI Taxonomy" id="422564"/>
    <lineage>
        <taxon>Eukaryota</taxon>
        <taxon>Viridiplantae</taxon>
        <taxon>Streptophyta</taxon>
        <taxon>Embryophyta</taxon>
        <taxon>Tracheophyta</taxon>
        <taxon>Spermatophyta</taxon>
        <taxon>Magnoliopsida</taxon>
        <taxon>Liliopsida</taxon>
        <taxon>Poales</taxon>
        <taxon>Poaceae</taxon>
        <taxon>PACMAD clade</taxon>
        <taxon>Panicoideae</taxon>
        <taxon>Andropogonodae</taxon>
        <taxon>Andropogoneae</taxon>
        <taxon>Saccharinae</taxon>
        <taxon>Miscanthus</taxon>
    </lineage>
</organism>
<name>A0A811QF34_9POAL</name>
<keyword evidence="1" id="KW-1133">Transmembrane helix</keyword>
<feature type="transmembrane region" description="Helical" evidence="1">
    <location>
        <begin position="117"/>
        <end position="136"/>
    </location>
</feature>
<feature type="transmembrane region" description="Helical" evidence="1">
    <location>
        <begin position="142"/>
        <end position="158"/>
    </location>
</feature>
<proteinExistence type="predicted"/>
<keyword evidence="1" id="KW-0812">Transmembrane</keyword>
<evidence type="ECO:0000259" key="2">
    <source>
        <dbReference type="Pfam" id="PF13968"/>
    </source>
</evidence>
<dbReference type="OrthoDB" id="1689146at2759"/>
<dbReference type="Proteomes" id="UP000604825">
    <property type="component" value="Unassembled WGS sequence"/>
</dbReference>
<dbReference type="Pfam" id="PF13968">
    <property type="entry name" value="DUF4220"/>
    <property type="match status" value="1"/>
</dbReference>
<protein>
    <recommendedName>
        <fullName evidence="2">DUF4220 domain-containing protein</fullName>
    </recommendedName>
</protein>
<accession>A0A811QF34</accession>
<feature type="transmembrane region" description="Helical" evidence="1">
    <location>
        <begin position="75"/>
        <end position="96"/>
    </location>
</feature>